<dbReference type="InterPro" id="IPR027417">
    <property type="entry name" value="P-loop_NTPase"/>
</dbReference>
<dbReference type="InterPro" id="IPR003593">
    <property type="entry name" value="AAA+_ATPase"/>
</dbReference>
<reference evidence="4" key="1">
    <citation type="journal article" date="2014" name="Int. J. Syst. Evol. Microbiol.">
        <title>Complete genome sequence of Corynebacterium casei LMG S-19264T (=DSM 44701T), isolated from a smear-ripened cheese.</title>
        <authorList>
            <consortium name="US DOE Joint Genome Institute (JGI-PGF)"/>
            <person name="Walter F."/>
            <person name="Albersmeier A."/>
            <person name="Kalinowski J."/>
            <person name="Ruckert C."/>
        </authorList>
    </citation>
    <scope>NUCLEOTIDE SEQUENCE</scope>
    <source>
        <strain evidence="4">KCTC 23430</strain>
    </source>
</reference>
<dbReference type="SUPFAM" id="SSF47090">
    <property type="entry name" value="PGBD-like"/>
    <property type="match status" value="1"/>
</dbReference>
<keyword evidence="2" id="KW-0812">Transmembrane</keyword>
<feature type="region of interest" description="Disordered" evidence="1">
    <location>
        <begin position="315"/>
        <end position="343"/>
    </location>
</feature>
<dbReference type="RefSeq" id="WP_189475026.1">
    <property type="nucleotide sequence ID" value="NZ_BMYM01000001.1"/>
</dbReference>
<keyword evidence="2" id="KW-0472">Membrane</keyword>
<proteinExistence type="predicted"/>
<dbReference type="PANTHER" id="PTHR35894:SF1">
    <property type="entry name" value="PHOSPHORIBULOKINASE _ URIDINE KINASE FAMILY"/>
    <property type="match status" value="1"/>
</dbReference>
<dbReference type="InterPro" id="IPR036366">
    <property type="entry name" value="PGBDSf"/>
</dbReference>
<dbReference type="CDD" id="cd00009">
    <property type="entry name" value="AAA"/>
    <property type="match status" value="1"/>
</dbReference>
<dbReference type="Pfam" id="PF01471">
    <property type="entry name" value="PG_binding_1"/>
    <property type="match status" value="1"/>
</dbReference>
<evidence type="ECO:0000256" key="2">
    <source>
        <dbReference type="SAM" id="Phobius"/>
    </source>
</evidence>
<gene>
    <name evidence="4" type="primary">gspA</name>
    <name evidence="4" type="ORF">GCM10007053_06140</name>
</gene>
<evidence type="ECO:0000313" key="5">
    <source>
        <dbReference type="Proteomes" id="UP000644693"/>
    </source>
</evidence>
<comment type="caution">
    <text evidence="4">The sequence shown here is derived from an EMBL/GenBank/DDBJ whole genome shotgun (WGS) entry which is preliminary data.</text>
</comment>
<dbReference type="Gene3D" id="3.40.50.300">
    <property type="entry name" value="P-loop containing nucleotide triphosphate hydrolases"/>
    <property type="match status" value="1"/>
</dbReference>
<evidence type="ECO:0000259" key="3">
    <source>
        <dbReference type="SMART" id="SM00382"/>
    </source>
</evidence>
<feature type="domain" description="AAA+ ATPase" evidence="3">
    <location>
        <begin position="42"/>
        <end position="185"/>
    </location>
</feature>
<sequence>MYYAYFGLHEAPFSIAVNPRYLFMSPRHRDALAHLLYGVGAGGGFIVLTGEVGTGKTTINRCLLEQLPDNTDTAIILNPALSADELLATACDELGIDYGDDARSLKTLTDKLHQFLLENHARGRNTVLMIDEAQHLDFDVLEQIRLLTNLETNSEKLLQIILIGQPELAQVLARPELRQLNQRITARYNLGPLSLQETEAYIAHRLEVAGLPPGRELFPAGVIRGIHRKTRGIPRLINVLCDRMLLAAYGQGANQVDKAMLAQAAREVMGEDSRVGDRGLSRPALLSNVAVLLVAVFIGIALVLWPSAENAPQTTQPKEIAASETREAVQAPPTQSVAGSSVPARTEEAFDAGLTPDSQVDISTEDKDWLLPPEEGLALLWSLVRSDPFPAGLCETSSSSNNDRQRCARADAETWDDVLALDRPVVLEAITPQRFAASVVLLYVDASQARVLTASGVIRVPLETLTAAWGGGYRFFWQAPEGFTRPLAMGDRGAVVAEIAALFAQLDGQPQPLTSDRFNAALRQRVRLFQREQGLEDDGVVGERTLMQLNLQLGIDLSSVAALSRLEMPASLVERGENP</sequence>
<evidence type="ECO:0000256" key="1">
    <source>
        <dbReference type="SAM" id="MobiDB-lite"/>
    </source>
</evidence>
<dbReference type="GO" id="GO:0016887">
    <property type="term" value="F:ATP hydrolysis activity"/>
    <property type="evidence" value="ECO:0007669"/>
    <property type="project" value="InterPro"/>
</dbReference>
<dbReference type="Proteomes" id="UP000644693">
    <property type="component" value="Unassembled WGS sequence"/>
</dbReference>
<dbReference type="EMBL" id="BMYM01000001">
    <property type="protein sequence ID" value="GHD27608.1"/>
    <property type="molecule type" value="Genomic_DNA"/>
</dbReference>
<keyword evidence="2" id="KW-1133">Transmembrane helix</keyword>
<feature type="transmembrane region" description="Helical" evidence="2">
    <location>
        <begin position="284"/>
        <end position="305"/>
    </location>
</feature>
<dbReference type="Gene3D" id="3.90.70.10">
    <property type="entry name" value="Cysteine proteinases"/>
    <property type="match status" value="1"/>
</dbReference>
<name>A0A918XDV0_9GAMM</name>
<organism evidence="4 5">
    <name type="scientific">Parahalioglobus pacificus</name>
    <dbReference type="NCBI Taxonomy" id="930806"/>
    <lineage>
        <taxon>Bacteria</taxon>
        <taxon>Pseudomonadati</taxon>
        <taxon>Pseudomonadota</taxon>
        <taxon>Gammaproteobacteria</taxon>
        <taxon>Cellvibrionales</taxon>
        <taxon>Halieaceae</taxon>
        <taxon>Parahalioglobus</taxon>
    </lineage>
</organism>
<dbReference type="InterPro" id="IPR049945">
    <property type="entry name" value="AAA_22"/>
</dbReference>
<dbReference type="InterPro" id="IPR002477">
    <property type="entry name" value="Peptidoglycan-bd-like"/>
</dbReference>
<accession>A0A918XDV0</accession>
<dbReference type="Pfam" id="PF13401">
    <property type="entry name" value="AAA_22"/>
    <property type="match status" value="1"/>
</dbReference>
<reference evidence="4" key="2">
    <citation type="submission" date="2020-09" db="EMBL/GenBank/DDBJ databases">
        <authorList>
            <person name="Sun Q."/>
            <person name="Kim S."/>
        </authorList>
    </citation>
    <scope>NUCLEOTIDE SEQUENCE</scope>
    <source>
        <strain evidence="4">KCTC 23430</strain>
    </source>
</reference>
<dbReference type="SMART" id="SM00382">
    <property type="entry name" value="AAA"/>
    <property type="match status" value="1"/>
</dbReference>
<evidence type="ECO:0000313" key="4">
    <source>
        <dbReference type="EMBL" id="GHD27608.1"/>
    </source>
</evidence>
<dbReference type="AlphaFoldDB" id="A0A918XDV0"/>
<dbReference type="Gene3D" id="1.10.101.10">
    <property type="entry name" value="PGBD-like superfamily/PGBD"/>
    <property type="match status" value="1"/>
</dbReference>
<dbReference type="PANTHER" id="PTHR35894">
    <property type="entry name" value="GENERAL SECRETION PATHWAY PROTEIN A-RELATED"/>
    <property type="match status" value="1"/>
</dbReference>
<keyword evidence="5" id="KW-1185">Reference proteome</keyword>
<dbReference type="InterPro" id="IPR052026">
    <property type="entry name" value="ExeA_AAA_ATPase_DNA-bind"/>
</dbReference>
<protein>
    <submittedName>
        <fullName evidence="4">ATPase AAA</fullName>
    </submittedName>
</protein>
<dbReference type="SUPFAM" id="SSF52540">
    <property type="entry name" value="P-loop containing nucleoside triphosphate hydrolases"/>
    <property type="match status" value="1"/>
</dbReference>
<dbReference type="InterPro" id="IPR036365">
    <property type="entry name" value="PGBD-like_sf"/>
</dbReference>